<dbReference type="AlphaFoldDB" id="A0A699RCT3"/>
<feature type="non-terminal residue" evidence="1">
    <location>
        <position position="1"/>
    </location>
</feature>
<organism evidence="1">
    <name type="scientific">Tanacetum cinerariifolium</name>
    <name type="common">Dalmatian daisy</name>
    <name type="synonym">Chrysanthemum cinerariifolium</name>
    <dbReference type="NCBI Taxonomy" id="118510"/>
    <lineage>
        <taxon>Eukaryota</taxon>
        <taxon>Viridiplantae</taxon>
        <taxon>Streptophyta</taxon>
        <taxon>Embryophyta</taxon>
        <taxon>Tracheophyta</taxon>
        <taxon>Spermatophyta</taxon>
        <taxon>Magnoliopsida</taxon>
        <taxon>eudicotyledons</taxon>
        <taxon>Gunneridae</taxon>
        <taxon>Pentapetalae</taxon>
        <taxon>asterids</taxon>
        <taxon>campanulids</taxon>
        <taxon>Asterales</taxon>
        <taxon>Asteraceae</taxon>
        <taxon>Asteroideae</taxon>
        <taxon>Anthemideae</taxon>
        <taxon>Anthemidinae</taxon>
        <taxon>Tanacetum</taxon>
    </lineage>
</organism>
<sequence>ALSRRLNRAVVSSSALPGRLKGSAASVAGTRPTCSCTSRPGPARFQACPAALPAACATRARRATKSFSALQTLAPRPPAFG</sequence>
<protein>
    <submittedName>
        <fullName evidence="1">Uncharacterized protein</fullName>
    </submittedName>
</protein>
<comment type="caution">
    <text evidence="1">The sequence shown here is derived from an EMBL/GenBank/DDBJ whole genome shotgun (WGS) entry which is preliminary data.</text>
</comment>
<evidence type="ECO:0000313" key="1">
    <source>
        <dbReference type="EMBL" id="GFC84300.1"/>
    </source>
</evidence>
<name>A0A699RCT3_TANCI</name>
<dbReference type="EMBL" id="BKCJ011093925">
    <property type="protein sequence ID" value="GFC84300.1"/>
    <property type="molecule type" value="Genomic_DNA"/>
</dbReference>
<reference evidence="1" key="1">
    <citation type="journal article" date="2019" name="Sci. Rep.">
        <title>Draft genome of Tanacetum cinerariifolium, the natural source of mosquito coil.</title>
        <authorList>
            <person name="Yamashiro T."/>
            <person name="Shiraishi A."/>
            <person name="Satake H."/>
            <person name="Nakayama K."/>
        </authorList>
    </citation>
    <scope>NUCLEOTIDE SEQUENCE</scope>
</reference>
<accession>A0A699RCT3</accession>
<proteinExistence type="predicted"/>
<gene>
    <name evidence="1" type="ORF">Tci_856270</name>
</gene>